<accession>A0A432ZLI5</accession>
<protein>
    <submittedName>
        <fullName evidence="2">Family 2 glycosyl transferase</fullName>
    </submittedName>
</protein>
<organism evidence="2 3">
    <name type="scientific">Idiomarina seosinensis</name>
    <dbReference type="NCBI Taxonomy" id="281739"/>
    <lineage>
        <taxon>Bacteria</taxon>
        <taxon>Pseudomonadati</taxon>
        <taxon>Pseudomonadota</taxon>
        <taxon>Gammaproteobacteria</taxon>
        <taxon>Alteromonadales</taxon>
        <taxon>Idiomarinaceae</taxon>
        <taxon>Idiomarina</taxon>
    </lineage>
</organism>
<dbReference type="PANTHER" id="PTHR43685:SF11">
    <property type="entry name" value="GLYCOSYLTRANSFERASE TAGX-RELATED"/>
    <property type="match status" value="1"/>
</dbReference>
<dbReference type="OrthoDB" id="9802649at2"/>
<evidence type="ECO:0000313" key="3">
    <source>
        <dbReference type="Proteomes" id="UP000287908"/>
    </source>
</evidence>
<dbReference type="CDD" id="cd04196">
    <property type="entry name" value="GT_2_like_d"/>
    <property type="match status" value="1"/>
</dbReference>
<comment type="caution">
    <text evidence="2">The sequence shown here is derived from an EMBL/GenBank/DDBJ whole genome shotgun (WGS) entry which is preliminary data.</text>
</comment>
<dbReference type="Gene3D" id="3.90.550.10">
    <property type="entry name" value="Spore Coat Polysaccharide Biosynthesis Protein SpsA, Chain A"/>
    <property type="match status" value="1"/>
</dbReference>
<gene>
    <name evidence="2" type="ORF">CWI81_00125</name>
</gene>
<reference evidence="2 3" key="1">
    <citation type="journal article" date="2011" name="Front. Microbiol.">
        <title>Genomic signatures of strain selection and enhancement in Bacillus atrophaeus var. globigii, a historical biowarfare simulant.</title>
        <authorList>
            <person name="Gibbons H.S."/>
            <person name="Broomall S.M."/>
            <person name="McNew L.A."/>
            <person name="Daligault H."/>
            <person name="Chapman C."/>
            <person name="Bruce D."/>
            <person name="Karavis M."/>
            <person name="Krepps M."/>
            <person name="McGregor P.A."/>
            <person name="Hong C."/>
            <person name="Park K.H."/>
            <person name="Akmal A."/>
            <person name="Feldman A."/>
            <person name="Lin J.S."/>
            <person name="Chang W.E."/>
            <person name="Higgs B.W."/>
            <person name="Demirev P."/>
            <person name="Lindquist J."/>
            <person name="Liem A."/>
            <person name="Fochler E."/>
            <person name="Read T.D."/>
            <person name="Tapia R."/>
            <person name="Johnson S."/>
            <person name="Bishop-Lilly K.A."/>
            <person name="Detter C."/>
            <person name="Han C."/>
            <person name="Sozhamannan S."/>
            <person name="Rosenzweig C.N."/>
            <person name="Skowronski E.W."/>
        </authorList>
    </citation>
    <scope>NUCLEOTIDE SEQUENCE [LARGE SCALE GENOMIC DNA]</scope>
    <source>
        <strain evidence="2 3">CL-SP19</strain>
    </source>
</reference>
<name>A0A432ZLI5_9GAMM</name>
<evidence type="ECO:0000259" key="1">
    <source>
        <dbReference type="Pfam" id="PF00535"/>
    </source>
</evidence>
<evidence type="ECO:0000313" key="2">
    <source>
        <dbReference type="EMBL" id="RUO78092.1"/>
    </source>
</evidence>
<dbReference type="AlphaFoldDB" id="A0A432ZLI5"/>
<keyword evidence="2" id="KW-0808">Transferase</keyword>
<keyword evidence="3" id="KW-1185">Reference proteome</keyword>
<dbReference type="Pfam" id="PF00535">
    <property type="entry name" value="Glycos_transf_2"/>
    <property type="match status" value="1"/>
</dbReference>
<dbReference type="InterPro" id="IPR001173">
    <property type="entry name" value="Glyco_trans_2-like"/>
</dbReference>
<sequence length="316" mass="35832">MATYNGAKYIKEQLQSFAEQTRQPDELIITDDCSTDETEAIVREFAKKVPFGVKFYRNQKKLGYCGNFNESLLKTTGDIIFLSDQDDVWFPEKIEYVCKTASKKPGVLAIMNDAELTDGTLNSVGLTKLGQMKSLGLGHERFVMGCCCAIRRELLDLCLPIPQGVAGHDNWVVAFADGLKSKFVCGKVLQYYRRHGSNESQFIANRTVPVTKLDVLLNSFRKLRKGVVDSDIRNIEQLEILLQGIDRALKSSNKSYNNQLKDFSKSVEVRLNHQIRRLNAKQKPFFLRLFTASRILMNGGYKNSNGIKSYIRDIYG</sequence>
<feature type="domain" description="Glycosyltransferase 2-like" evidence="1">
    <location>
        <begin position="1"/>
        <end position="155"/>
    </location>
</feature>
<dbReference type="PANTHER" id="PTHR43685">
    <property type="entry name" value="GLYCOSYLTRANSFERASE"/>
    <property type="match status" value="1"/>
</dbReference>
<dbReference type="Proteomes" id="UP000287908">
    <property type="component" value="Unassembled WGS sequence"/>
</dbReference>
<dbReference type="GO" id="GO:0016740">
    <property type="term" value="F:transferase activity"/>
    <property type="evidence" value="ECO:0007669"/>
    <property type="project" value="UniProtKB-KW"/>
</dbReference>
<dbReference type="EMBL" id="PIQF01000001">
    <property type="protein sequence ID" value="RUO78092.1"/>
    <property type="molecule type" value="Genomic_DNA"/>
</dbReference>
<dbReference type="SUPFAM" id="SSF53448">
    <property type="entry name" value="Nucleotide-diphospho-sugar transferases"/>
    <property type="match status" value="1"/>
</dbReference>
<dbReference type="InterPro" id="IPR029044">
    <property type="entry name" value="Nucleotide-diphossugar_trans"/>
</dbReference>
<proteinExistence type="predicted"/>
<dbReference type="InterPro" id="IPR050834">
    <property type="entry name" value="Glycosyltransf_2"/>
</dbReference>